<dbReference type="InterPro" id="IPR001910">
    <property type="entry name" value="Inosine/uridine_hydrolase_dom"/>
</dbReference>
<evidence type="ECO:0000313" key="5">
    <source>
        <dbReference type="Proteomes" id="UP000663860"/>
    </source>
</evidence>
<evidence type="ECO:0000256" key="1">
    <source>
        <dbReference type="ARBA" id="ARBA00009176"/>
    </source>
</evidence>
<dbReference type="Proteomes" id="UP000663860">
    <property type="component" value="Unassembled WGS sequence"/>
</dbReference>
<accession>A0A815ILC0</accession>
<dbReference type="AlphaFoldDB" id="A0A815ILC0"/>
<evidence type="ECO:0000256" key="2">
    <source>
        <dbReference type="ARBA" id="ARBA00022737"/>
    </source>
</evidence>
<dbReference type="Gene3D" id="3.90.245.10">
    <property type="entry name" value="Ribonucleoside hydrolase-like"/>
    <property type="match status" value="1"/>
</dbReference>
<evidence type="ECO:0000259" key="3">
    <source>
        <dbReference type="Pfam" id="PF01156"/>
    </source>
</evidence>
<proteinExistence type="inferred from homology"/>
<dbReference type="Gene3D" id="2.120.10.30">
    <property type="entry name" value="TolB, C-terminal domain"/>
    <property type="match status" value="1"/>
</dbReference>
<dbReference type="Gene3D" id="2.40.10.500">
    <property type="match status" value="1"/>
</dbReference>
<dbReference type="InterPro" id="IPR036452">
    <property type="entry name" value="Ribo_hydro-like"/>
</dbReference>
<feature type="domain" description="Inosine/uridine-preferring nucleoside hydrolase" evidence="3">
    <location>
        <begin position="341"/>
        <end position="592"/>
    </location>
</feature>
<dbReference type="Pfam" id="PF01436">
    <property type="entry name" value="NHL"/>
    <property type="match status" value="1"/>
</dbReference>
<keyword evidence="2" id="KW-0677">Repeat</keyword>
<dbReference type="InterPro" id="IPR001258">
    <property type="entry name" value="NHL_repeat"/>
</dbReference>
<name>A0A815ILC0_9BILA</name>
<comment type="caution">
    <text evidence="4">The sequence shown here is derived from an EMBL/GenBank/DDBJ whole genome shotgun (WGS) entry which is preliminary data.</text>
</comment>
<sequence length="617" mass="69158">MFCLDQFKHITEKINELQLDTTRIISQREVLMSSDQLKSETIRHDQHAPISGISIHPNAKWKQSGQRVAGGNSSDGDKFHLHHPHGFCVDDNQVLYIADSTNNRILKWRCGAMMGEIIAGGKGKGDGSAQLNRPSDVIVDRTRSNLLICDYQNRRVVRWRLGDSTYGETIISNIDCHGLAMDKEGYLYVTDYKKNEVCKYEIGKPDGILVAGGNGKGSRLDQLDGPLYVFVGRENSVYVSDEQNDRVVKWKTGSKKGVVVAGGRNRGSGLEQLSEPGKIFVSPWNAVYVADWGNDRIMSWPQEATHGHVVVGKSRRPKVDGTLSGLREVLKVEGIKTSTRAQITAKTLAIFGRFDIPIAIGQNTGTRDIFEYEWAQNYTLDQFQKDGGIIYENGEDALLNEMQKANLDNIYNVIEISPSTSLGHVLQHLNPELLKYIRLFIMAGSVYYGYDNSSQPSKEYNIYTDISSAQRIFNSSWAYFGLAPLDTTIFMQFYGSLWEKFYSYRNQNKYVQLIIDSYTIWYNNGGKHYGALKPFSPENGTSIMYDVLAVFLAASYPSVSTMINQQLPLIVTSDGFTKINSTFGKPVNVSVAFQTKDPYISTQFIGITVLESIIMSP</sequence>
<comment type="similarity">
    <text evidence="1">Belongs to the IUNH family.</text>
</comment>
<organism evidence="4 5">
    <name type="scientific">Adineta steineri</name>
    <dbReference type="NCBI Taxonomy" id="433720"/>
    <lineage>
        <taxon>Eukaryota</taxon>
        <taxon>Metazoa</taxon>
        <taxon>Spiralia</taxon>
        <taxon>Gnathifera</taxon>
        <taxon>Rotifera</taxon>
        <taxon>Eurotatoria</taxon>
        <taxon>Bdelloidea</taxon>
        <taxon>Adinetida</taxon>
        <taxon>Adinetidae</taxon>
        <taxon>Adineta</taxon>
    </lineage>
</organism>
<evidence type="ECO:0000313" key="4">
    <source>
        <dbReference type="EMBL" id="CAF1367040.1"/>
    </source>
</evidence>
<dbReference type="PANTHER" id="PTHR24104">
    <property type="entry name" value="E3 UBIQUITIN-PROTEIN LIGASE NHLRC1-RELATED"/>
    <property type="match status" value="1"/>
</dbReference>
<dbReference type="GO" id="GO:0008270">
    <property type="term" value="F:zinc ion binding"/>
    <property type="evidence" value="ECO:0007669"/>
    <property type="project" value="UniProtKB-KW"/>
</dbReference>
<dbReference type="InterPro" id="IPR050952">
    <property type="entry name" value="TRIM-NHL_E3_ligases"/>
</dbReference>
<protein>
    <recommendedName>
        <fullName evidence="3">Inosine/uridine-preferring nucleoside hydrolase domain-containing protein</fullName>
    </recommendedName>
</protein>
<dbReference type="SUPFAM" id="SSF53590">
    <property type="entry name" value="Nucleoside hydrolase"/>
    <property type="match status" value="1"/>
</dbReference>
<dbReference type="PANTHER" id="PTHR24104:SF25">
    <property type="entry name" value="PROTEIN LIN-41"/>
    <property type="match status" value="1"/>
</dbReference>
<reference evidence="4" key="1">
    <citation type="submission" date="2021-02" db="EMBL/GenBank/DDBJ databases">
        <authorList>
            <person name="Nowell W R."/>
        </authorList>
    </citation>
    <scope>NUCLEOTIDE SEQUENCE</scope>
</reference>
<dbReference type="CDD" id="cd05819">
    <property type="entry name" value="NHL"/>
    <property type="match status" value="1"/>
</dbReference>
<dbReference type="SUPFAM" id="SSF63829">
    <property type="entry name" value="Calcium-dependent phosphotriesterase"/>
    <property type="match status" value="1"/>
</dbReference>
<dbReference type="Pfam" id="PF01156">
    <property type="entry name" value="IU_nuc_hydro"/>
    <property type="match status" value="1"/>
</dbReference>
<dbReference type="EMBL" id="CAJNOE010000969">
    <property type="protein sequence ID" value="CAF1367040.1"/>
    <property type="molecule type" value="Genomic_DNA"/>
</dbReference>
<gene>
    <name evidence="4" type="ORF">IZO911_LOCUS37647</name>
</gene>
<dbReference type="InterPro" id="IPR011042">
    <property type="entry name" value="6-blade_b-propeller_TolB-like"/>
</dbReference>
<dbReference type="GO" id="GO:0016799">
    <property type="term" value="F:hydrolase activity, hydrolyzing N-glycosyl compounds"/>
    <property type="evidence" value="ECO:0007669"/>
    <property type="project" value="InterPro"/>
</dbReference>